<evidence type="ECO:0000313" key="17">
    <source>
        <dbReference type="Proteomes" id="UP000509704"/>
    </source>
</evidence>
<evidence type="ECO:0000256" key="11">
    <source>
        <dbReference type="ARBA" id="ARBA00023180"/>
    </source>
</evidence>
<accession>A0A7H9B324</accession>
<keyword evidence="9 14" id="KW-1133">Transmembrane helix</keyword>
<dbReference type="PANTHER" id="PTHR10340:SF55">
    <property type="entry name" value="ENDOPOLYPHOSPHATASE"/>
    <property type="match status" value="1"/>
</dbReference>
<keyword evidence="6 14" id="KW-0812">Transmembrane</keyword>
<evidence type="ECO:0000256" key="2">
    <source>
        <dbReference type="ARBA" id="ARBA00010399"/>
    </source>
</evidence>
<evidence type="ECO:0000256" key="14">
    <source>
        <dbReference type="SAM" id="Phobius"/>
    </source>
</evidence>
<dbReference type="RefSeq" id="XP_037144553.1">
    <property type="nucleotide sequence ID" value="XM_037288658.1"/>
</dbReference>
<dbReference type="OrthoDB" id="348678at2759"/>
<evidence type="ECO:0000256" key="1">
    <source>
        <dbReference type="ARBA" id="ARBA00004576"/>
    </source>
</evidence>
<dbReference type="CDD" id="cd00842">
    <property type="entry name" value="MPP_ASMase"/>
    <property type="match status" value="1"/>
</dbReference>
<keyword evidence="8" id="KW-0735">Signal-anchor</keyword>
<organism evidence="16 17">
    <name type="scientific">Zygotorulaspora mrakii</name>
    <name type="common">Zygosaccharomyces mrakii</name>
    <dbReference type="NCBI Taxonomy" id="42260"/>
    <lineage>
        <taxon>Eukaryota</taxon>
        <taxon>Fungi</taxon>
        <taxon>Dikarya</taxon>
        <taxon>Ascomycota</taxon>
        <taxon>Saccharomycotina</taxon>
        <taxon>Saccharomycetes</taxon>
        <taxon>Saccharomycetales</taxon>
        <taxon>Saccharomycetaceae</taxon>
        <taxon>Zygotorulaspora</taxon>
    </lineage>
</organism>
<dbReference type="SUPFAM" id="SSF56300">
    <property type="entry name" value="Metallo-dependent phosphatases"/>
    <property type="match status" value="1"/>
</dbReference>
<comment type="catalytic activity">
    <reaction evidence="12">
        <text>[phosphate](n+1) + n H2O = (n+1) phosphate + n H(+)</text>
        <dbReference type="Rhea" id="RHEA:22452"/>
        <dbReference type="Rhea" id="RHEA-COMP:14280"/>
        <dbReference type="ChEBI" id="CHEBI:15377"/>
        <dbReference type="ChEBI" id="CHEBI:15378"/>
        <dbReference type="ChEBI" id="CHEBI:16838"/>
        <dbReference type="ChEBI" id="CHEBI:43474"/>
        <dbReference type="EC" id="3.6.1.10"/>
    </reaction>
</comment>
<dbReference type="Pfam" id="PF00149">
    <property type="entry name" value="Metallophos"/>
    <property type="match status" value="1"/>
</dbReference>
<evidence type="ECO:0000256" key="8">
    <source>
        <dbReference type="ARBA" id="ARBA00022968"/>
    </source>
</evidence>
<proteinExistence type="inferred from homology"/>
<dbReference type="GO" id="GO:0000324">
    <property type="term" value="C:fungal-type vacuole"/>
    <property type="evidence" value="ECO:0007669"/>
    <property type="project" value="TreeGrafter"/>
</dbReference>
<dbReference type="AlphaFoldDB" id="A0A7H9B324"/>
<reference evidence="16 17" key="1">
    <citation type="submission" date="2020-07" db="EMBL/GenBank/DDBJ databases">
        <title>The yeast mating-type switching endonuclease HO is a domesticated member of an unorthodox homing genetic element family.</title>
        <authorList>
            <person name="Coughlan A.Y."/>
            <person name="Lombardi L."/>
            <person name="Braun-Galleani S."/>
            <person name="Martos A.R."/>
            <person name="Galeote V."/>
            <person name="Bigey F."/>
            <person name="Dequin S."/>
            <person name="Byrne K.P."/>
            <person name="Wolfe K.H."/>
        </authorList>
    </citation>
    <scope>NUCLEOTIDE SEQUENCE [LARGE SCALE GENOMIC DNA]</scope>
    <source>
        <strain evidence="16 17">NRRL Y-6702</strain>
    </source>
</reference>
<comment type="subcellular location">
    <subcellularLocation>
        <location evidence="1">Vacuole membrane</location>
        <topology evidence="1">Single-pass type II membrane protein</topology>
    </subcellularLocation>
</comment>
<evidence type="ECO:0000256" key="6">
    <source>
        <dbReference type="ARBA" id="ARBA00022692"/>
    </source>
</evidence>
<evidence type="ECO:0000256" key="10">
    <source>
        <dbReference type="ARBA" id="ARBA00023136"/>
    </source>
</evidence>
<dbReference type="InterPro" id="IPR041805">
    <property type="entry name" value="ASMase/PPN1_MPP"/>
</dbReference>
<keyword evidence="7 12" id="KW-0378">Hydrolase</keyword>
<protein>
    <recommendedName>
        <fullName evidence="4 12">Endopolyphosphatase</fullName>
        <ecNumber evidence="3 12">3.6.1.10</ecNumber>
    </recommendedName>
</protein>
<dbReference type="GeneID" id="59236549"/>
<dbReference type="InterPro" id="IPR004843">
    <property type="entry name" value="Calcineurin-like_PHP"/>
</dbReference>
<evidence type="ECO:0000313" key="16">
    <source>
        <dbReference type="EMBL" id="QLG72826.1"/>
    </source>
</evidence>
<evidence type="ECO:0000256" key="9">
    <source>
        <dbReference type="ARBA" id="ARBA00022989"/>
    </source>
</evidence>
<evidence type="ECO:0000256" key="7">
    <source>
        <dbReference type="ARBA" id="ARBA00022801"/>
    </source>
</evidence>
<dbReference type="GO" id="GO:0006798">
    <property type="term" value="P:polyphosphate catabolic process"/>
    <property type="evidence" value="ECO:0007669"/>
    <property type="project" value="TreeGrafter"/>
</dbReference>
<dbReference type="EMBL" id="CP058607">
    <property type="protein sequence ID" value="QLG72826.1"/>
    <property type="molecule type" value="Genomic_DNA"/>
</dbReference>
<evidence type="ECO:0000256" key="3">
    <source>
        <dbReference type="ARBA" id="ARBA00012459"/>
    </source>
</evidence>
<sequence>MVINVSTKEALIAPRQGGKHHRGLAVRYVVVLSCLIAAFYYLLGTVRVRDDEDAVFEILSGEEGWHVGSEGERERLAQLGLTPRAPVILRDSQTGKEKKLHGRFLHITDIHPDSHYREGSSIDKQCHRDKPEDKKDRAPRFGRACAGCDGSVDLMDYTLKWIKENVRDEIDFVIWTGDNVRHDNDRQIPRTEFEILDMNEVLAQKMHSLFCDHESNNPRDFDAMVVPSLGNNDVFPHNLFAMGPTLQTREYYRIWNTFVPQEQQRIFDRSASFVTEVIPGKLAVISINTLFLFKSNPLVDNCDSKKQPGYQLLVWLGNILQEMRERGIKVWLSGHVPAIPKNYADSCYDKFTLWTYEYRDIIIGSLYGHMNMDHFIPADGKKSWKIINEREQLNGASLYKSYSDNEADAEVADDDDDFFLDHAMCASETHLLGAKPVQKESYMNSVKNVFYQKIFDKFEDQEAYQTGKRKRKNLRKKRKSMEKLCERYSIVQIAGSVIPTFNPGFRIWEYNLTGIDNDDQLLRAQSWDKFYQNLERIMDNDVRIDEDYSIVEITGKRSKNDKTLPAKKPKNLPLGPAHVAQLFSPTKFIQYFADLSEIDKQYKDLLKQGKNASEAADFAFKYKVEYTSQDEPYALGGLLVKDYISLASKLVSDKKLWKKFLERAFISSGYKD</sequence>
<dbReference type="EC" id="3.6.1.10" evidence="3 12"/>
<keyword evidence="10 12" id="KW-0472">Membrane</keyword>
<feature type="region of interest" description="Disordered" evidence="13">
    <location>
        <begin position="117"/>
        <end position="139"/>
    </location>
</feature>
<feature type="domain" description="Calcineurin-like phosphoesterase" evidence="15">
    <location>
        <begin position="103"/>
        <end position="338"/>
    </location>
</feature>
<dbReference type="PIRSF" id="PIRSF027093">
    <property type="entry name" value="EndopolyPtase_N1"/>
    <property type="match status" value="1"/>
</dbReference>
<dbReference type="Proteomes" id="UP000509704">
    <property type="component" value="Chromosome 4"/>
</dbReference>
<dbReference type="PANTHER" id="PTHR10340">
    <property type="entry name" value="SPHINGOMYELIN PHOSPHODIESTERASE"/>
    <property type="match status" value="1"/>
</dbReference>
<evidence type="ECO:0000256" key="13">
    <source>
        <dbReference type="SAM" id="MobiDB-lite"/>
    </source>
</evidence>
<keyword evidence="11" id="KW-0325">Glycoprotein</keyword>
<evidence type="ECO:0000259" key="15">
    <source>
        <dbReference type="Pfam" id="PF00149"/>
    </source>
</evidence>
<dbReference type="GO" id="GO:0004309">
    <property type="term" value="F:exopolyphosphatase activity"/>
    <property type="evidence" value="ECO:0007669"/>
    <property type="project" value="TreeGrafter"/>
</dbReference>
<dbReference type="InterPro" id="IPR012358">
    <property type="entry name" value="EndopolyPtase_N1"/>
</dbReference>
<comment type="similarity">
    <text evidence="2">Belongs to the endopolyphosphatase PPN1 family.</text>
</comment>
<evidence type="ECO:0000256" key="5">
    <source>
        <dbReference type="ARBA" id="ARBA00022554"/>
    </source>
</evidence>
<evidence type="ECO:0000256" key="12">
    <source>
        <dbReference type="PIRNR" id="PIRNR027093"/>
    </source>
</evidence>
<dbReference type="KEGG" id="zmk:HG535_0D05350"/>
<comment type="function">
    <text evidence="12">Catalyzes the hydrolysis of inorganic polyphosphate (polyP) chains of many hundreds of phosphate residues into shorter lengths.</text>
</comment>
<evidence type="ECO:0000256" key="4">
    <source>
        <dbReference type="ARBA" id="ARBA00014458"/>
    </source>
</evidence>
<name>A0A7H9B324_ZYGMR</name>
<dbReference type="GO" id="GO:0000298">
    <property type="term" value="F:endopolyphosphatase activity"/>
    <property type="evidence" value="ECO:0007669"/>
    <property type="project" value="UniProtKB-EC"/>
</dbReference>
<dbReference type="GO" id="GO:0008081">
    <property type="term" value="F:phosphoric diester hydrolase activity"/>
    <property type="evidence" value="ECO:0007669"/>
    <property type="project" value="TreeGrafter"/>
</dbReference>
<keyword evidence="17" id="KW-1185">Reference proteome</keyword>
<keyword evidence="5 12" id="KW-0926">Vacuole</keyword>
<dbReference type="InterPro" id="IPR029052">
    <property type="entry name" value="Metallo-depent_PP-like"/>
</dbReference>
<dbReference type="GO" id="GO:0005774">
    <property type="term" value="C:vacuolar membrane"/>
    <property type="evidence" value="ECO:0007669"/>
    <property type="project" value="UniProtKB-SubCell"/>
</dbReference>
<gene>
    <name evidence="16" type="ORF">HG535_0D05350</name>
</gene>
<feature type="transmembrane region" description="Helical" evidence="14">
    <location>
        <begin position="24"/>
        <end position="43"/>
    </location>
</feature>